<protein>
    <recommendedName>
        <fullName evidence="2">UPF0102 protein NF685_11730</fullName>
    </recommendedName>
</protein>
<gene>
    <name evidence="3" type="ORF">NF685_11730</name>
</gene>
<evidence type="ECO:0000256" key="2">
    <source>
        <dbReference type="HAMAP-Rule" id="MF_00048"/>
    </source>
</evidence>
<evidence type="ECO:0000256" key="1">
    <source>
        <dbReference type="ARBA" id="ARBA00006738"/>
    </source>
</evidence>
<proteinExistence type="inferred from homology"/>
<dbReference type="InterPro" id="IPR003509">
    <property type="entry name" value="UPF0102_YraN-like"/>
</dbReference>
<dbReference type="InterPro" id="IPR011856">
    <property type="entry name" value="tRNA_endonuc-like_dom_sf"/>
</dbReference>
<organism evidence="3 4">
    <name type="scientific">Asaia lannensis NBRC 102526</name>
    <dbReference type="NCBI Taxonomy" id="1307926"/>
    <lineage>
        <taxon>Bacteria</taxon>
        <taxon>Pseudomonadati</taxon>
        <taxon>Pseudomonadota</taxon>
        <taxon>Alphaproteobacteria</taxon>
        <taxon>Acetobacterales</taxon>
        <taxon>Acetobacteraceae</taxon>
        <taxon>Asaia</taxon>
    </lineage>
</organism>
<dbReference type="EMBL" id="JAMXQU010000009">
    <property type="protein sequence ID" value="MCO6160700.1"/>
    <property type="molecule type" value="Genomic_DNA"/>
</dbReference>
<evidence type="ECO:0000313" key="4">
    <source>
        <dbReference type="Proteomes" id="UP001523401"/>
    </source>
</evidence>
<dbReference type="InterPro" id="IPR011335">
    <property type="entry name" value="Restrct_endonuc-II-like"/>
</dbReference>
<comment type="caution">
    <text evidence="3">The sequence shown here is derived from an EMBL/GenBank/DDBJ whole genome shotgun (WGS) entry which is preliminary data.</text>
</comment>
<dbReference type="NCBIfam" id="TIGR00252">
    <property type="entry name" value="YraN family protein"/>
    <property type="match status" value="1"/>
</dbReference>
<dbReference type="Pfam" id="PF02021">
    <property type="entry name" value="UPF0102"/>
    <property type="match status" value="1"/>
</dbReference>
<evidence type="ECO:0000313" key="3">
    <source>
        <dbReference type="EMBL" id="MCO6160700.1"/>
    </source>
</evidence>
<dbReference type="RefSeq" id="WP_252849753.1">
    <property type="nucleotide sequence ID" value="NZ_BAPW01000046.1"/>
</dbReference>
<sequence>MTRARQIRGGIAYAAGIAAEARTRDALAGKGFTILASRCRTPFGEIDLIAATGDLLVFIEVKRRRKLDDAAFALAPVQQARLLDAAEYLLQTRPDWQRDNTRFDLVLVDEAGQMRWIEDVLRRW</sequence>
<dbReference type="Proteomes" id="UP001523401">
    <property type="component" value="Unassembled WGS sequence"/>
</dbReference>
<accession>A0ABT1CIK4</accession>
<keyword evidence="4" id="KW-1185">Reference proteome</keyword>
<dbReference type="PANTHER" id="PTHR34039:SF1">
    <property type="entry name" value="UPF0102 PROTEIN YRAN"/>
    <property type="match status" value="1"/>
</dbReference>
<dbReference type="SUPFAM" id="SSF52980">
    <property type="entry name" value="Restriction endonuclease-like"/>
    <property type="match status" value="1"/>
</dbReference>
<name>A0ABT1CIK4_9PROT</name>
<dbReference type="HAMAP" id="MF_00048">
    <property type="entry name" value="UPF0102"/>
    <property type="match status" value="1"/>
</dbReference>
<reference evidence="3 4" key="1">
    <citation type="submission" date="2022-06" db="EMBL/GenBank/DDBJ databases">
        <title>Whole-genome of Asaia lannensis strain LMG 27011T.</title>
        <authorList>
            <person name="Sombolestani A."/>
        </authorList>
    </citation>
    <scope>NUCLEOTIDE SEQUENCE [LARGE SCALE GENOMIC DNA]</scope>
    <source>
        <strain evidence="3 4">NBRC 102526</strain>
    </source>
</reference>
<comment type="similarity">
    <text evidence="1 2">Belongs to the UPF0102 family.</text>
</comment>
<dbReference type="Gene3D" id="3.40.1350.10">
    <property type="match status" value="1"/>
</dbReference>
<dbReference type="PANTHER" id="PTHR34039">
    <property type="entry name" value="UPF0102 PROTEIN YRAN"/>
    <property type="match status" value="1"/>
</dbReference>